<dbReference type="CDD" id="cd01741">
    <property type="entry name" value="GATase1_1"/>
    <property type="match status" value="1"/>
</dbReference>
<keyword evidence="3" id="KW-1185">Reference proteome</keyword>
<sequence length="228" mass="24878">MKIHWFQHVPFEGLGAIEGWLTARGHTLTCTRFYAGESAPATVDGFDWLIVMGGPMNIYQYRDHPWLRAEKRVIRDAVAAGKRVLGICLGAQLIADALGGKVYQNAQKEIGWFPVMAVPEGNLSPFAFPETTPVLHWHGDTFSLPPGGVWLARSEGCENQAFAIGTRVLGLQFHLEMTPVEVARIVVECADELVPARYIQSAEIITGAGAQPEAEVLLVSLLSKLEAG</sequence>
<dbReference type="EMBL" id="VMBG01000002">
    <property type="protein sequence ID" value="TSJ77407.1"/>
    <property type="molecule type" value="Genomic_DNA"/>
</dbReference>
<dbReference type="GO" id="GO:0005829">
    <property type="term" value="C:cytosol"/>
    <property type="evidence" value="ECO:0007669"/>
    <property type="project" value="TreeGrafter"/>
</dbReference>
<comment type="caution">
    <text evidence="2">The sequence shown here is derived from an EMBL/GenBank/DDBJ whole genome shotgun (WGS) entry which is preliminary data.</text>
</comment>
<dbReference type="PANTHER" id="PTHR42695:SF5">
    <property type="entry name" value="GLUTAMINE AMIDOTRANSFERASE YLR126C-RELATED"/>
    <property type="match status" value="1"/>
</dbReference>
<dbReference type="SUPFAM" id="SSF52317">
    <property type="entry name" value="Class I glutamine amidotransferase-like"/>
    <property type="match status" value="1"/>
</dbReference>
<reference evidence="2 3" key="1">
    <citation type="submission" date="2019-07" db="EMBL/GenBank/DDBJ databases">
        <title>Description of 53C-WASEF.</title>
        <authorList>
            <person name="Pitt A."/>
            <person name="Hahn M.W."/>
        </authorList>
    </citation>
    <scope>NUCLEOTIDE SEQUENCE [LARGE SCALE GENOMIC DNA]</scope>
    <source>
        <strain evidence="2 3">53C-WASEF</strain>
    </source>
</reference>
<dbReference type="PROSITE" id="PS51273">
    <property type="entry name" value="GATASE_TYPE_1"/>
    <property type="match status" value="1"/>
</dbReference>
<protein>
    <submittedName>
        <fullName evidence="2">Amidotransferase</fullName>
    </submittedName>
</protein>
<evidence type="ECO:0000313" key="2">
    <source>
        <dbReference type="EMBL" id="TSJ77407.1"/>
    </source>
</evidence>
<dbReference type="InterPro" id="IPR029062">
    <property type="entry name" value="Class_I_gatase-like"/>
</dbReference>
<dbReference type="GO" id="GO:0016740">
    <property type="term" value="F:transferase activity"/>
    <property type="evidence" value="ECO:0007669"/>
    <property type="project" value="UniProtKB-KW"/>
</dbReference>
<dbReference type="Proteomes" id="UP000315648">
    <property type="component" value="Unassembled WGS sequence"/>
</dbReference>
<dbReference type="OrthoDB" id="9813383at2"/>
<dbReference type="RefSeq" id="WP_144353809.1">
    <property type="nucleotide sequence ID" value="NZ_CBCRVV010000008.1"/>
</dbReference>
<dbReference type="PANTHER" id="PTHR42695">
    <property type="entry name" value="GLUTAMINE AMIDOTRANSFERASE YLR126C-RELATED"/>
    <property type="match status" value="1"/>
</dbReference>
<name>A0A556QL93_9BACT</name>
<dbReference type="FunFam" id="3.40.50.880:FF:000033">
    <property type="entry name" value="Glutamine amidotransferase class-I"/>
    <property type="match status" value="1"/>
</dbReference>
<dbReference type="Gene3D" id="3.40.50.880">
    <property type="match status" value="1"/>
</dbReference>
<dbReference type="AlphaFoldDB" id="A0A556QL93"/>
<proteinExistence type="predicted"/>
<gene>
    <name evidence="2" type="ORF">FPL22_15060</name>
</gene>
<dbReference type="InterPro" id="IPR017926">
    <property type="entry name" value="GATASE"/>
</dbReference>
<keyword evidence="2" id="KW-0808">Transferase</keyword>
<dbReference type="InterPro" id="IPR044992">
    <property type="entry name" value="ChyE-like"/>
</dbReference>
<evidence type="ECO:0000313" key="3">
    <source>
        <dbReference type="Proteomes" id="UP000315648"/>
    </source>
</evidence>
<feature type="domain" description="Glutamine amidotransferase" evidence="1">
    <location>
        <begin position="40"/>
        <end position="179"/>
    </location>
</feature>
<evidence type="ECO:0000259" key="1">
    <source>
        <dbReference type="Pfam" id="PF00117"/>
    </source>
</evidence>
<dbReference type="Pfam" id="PF00117">
    <property type="entry name" value="GATase"/>
    <property type="match status" value="1"/>
</dbReference>
<organism evidence="2 3">
    <name type="scientific">Rariglobus hedericola</name>
    <dbReference type="NCBI Taxonomy" id="2597822"/>
    <lineage>
        <taxon>Bacteria</taxon>
        <taxon>Pseudomonadati</taxon>
        <taxon>Verrucomicrobiota</taxon>
        <taxon>Opitutia</taxon>
        <taxon>Opitutales</taxon>
        <taxon>Opitutaceae</taxon>
        <taxon>Rariglobus</taxon>
    </lineage>
</organism>
<accession>A0A556QL93</accession>